<comment type="caution">
    <text evidence="1">The sequence shown here is derived from an EMBL/GenBank/DDBJ whole genome shotgun (WGS) entry which is preliminary data.</text>
</comment>
<feature type="non-terminal residue" evidence="1">
    <location>
        <position position="1"/>
    </location>
</feature>
<dbReference type="AlphaFoldDB" id="A0A081AEY3"/>
<protein>
    <submittedName>
        <fullName evidence="1">Uncharacterized protein</fullName>
    </submittedName>
</protein>
<accession>A0A081AEY3</accession>
<dbReference type="Proteomes" id="UP000028582">
    <property type="component" value="Unassembled WGS sequence"/>
</dbReference>
<name>A0A081AEY3_PHYNI</name>
<proteinExistence type="predicted"/>
<gene>
    <name evidence="1" type="ORF">F444_07361</name>
</gene>
<dbReference type="EMBL" id="ANJA01001368">
    <property type="protein sequence ID" value="ETO77444.1"/>
    <property type="molecule type" value="Genomic_DNA"/>
</dbReference>
<organism evidence="1 2">
    <name type="scientific">Phytophthora nicotianae P1976</name>
    <dbReference type="NCBI Taxonomy" id="1317066"/>
    <lineage>
        <taxon>Eukaryota</taxon>
        <taxon>Sar</taxon>
        <taxon>Stramenopiles</taxon>
        <taxon>Oomycota</taxon>
        <taxon>Peronosporomycetes</taxon>
        <taxon>Peronosporales</taxon>
        <taxon>Peronosporaceae</taxon>
        <taxon>Phytophthora</taxon>
    </lineage>
</organism>
<evidence type="ECO:0000313" key="2">
    <source>
        <dbReference type="Proteomes" id="UP000028582"/>
    </source>
</evidence>
<evidence type="ECO:0000313" key="1">
    <source>
        <dbReference type="EMBL" id="ETO77444.1"/>
    </source>
</evidence>
<reference evidence="1 2" key="1">
    <citation type="submission" date="2013-11" db="EMBL/GenBank/DDBJ databases">
        <title>The Genome Sequence of Phytophthora parasitica P1976.</title>
        <authorList>
            <consortium name="The Broad Institute Genomics Platform"/>
            <person name="Russ C."/>
            <person name="Tyler B."/>
            <person name="Panabieres F."/>
            <person name="Shan W."/>
            <person name="Tripathy S."/>
            <person name="Grunwald N."/>
            <person name="Machado M."/>
            <person name="Johnson C.S."/>
            <person name="Walker B."/>
            <person name="Young S."/>
            <person name="Zeng Q."/>
            <person name="Gargeya S."/>
            <person name="Fitzgerald M."/>
            <person name="Haas B."/>
            <person name="Abouelleil A."/>
            <person name="Allen A.W."/>
            <person name="Alvarado L."/>
            <person name="Arachchi H.M."/>
            <person name="Berlin A.M."/>
            <person name="Chapman S.B."/>
            <person name="Gainer-Dewar J."/>
            <person name="Goldberg J."/>
            <person name="Griggs A."/>
            <person name="Gujja S."/>
            <person name="Hansen M."/>
            <person name="Howarth C."/>
            <person name="Imamovic A."/>
            <person name="Ireland A."/>
            <person name="Larimer J."/>
            <person name="McCowan C."/>
            <person name="Murphy C."/>
            <person name="Pearson M."/>
            <person name="Poon T.W."/>
            <person name="Priest M."/>
            <person name="Roberts A."/>
            <person name="Saif S."/>
            <person name="Shea T."/>
            <person name="Sisk P."/>
            <person name="Sykes S."/>
            <person name="Wortman J."/>
            <person name="Nusbaum C."/>
            <person name="Birren B."/>
        </authorList>
    </citation>
    <scope>NUCLEOTIDE SEQUENCE [LARGE SCALE GENOMIC DNA]</scope>
    <source>
        <strain evidence="1 2">P1976</strain>
    </source>
</reference>
<sequence length="48" mass="5255">TARLRKLTRLANGSLLKFFVGDCLGDASYVVYAAVMHGDDYTLAYLAN</sequence>